<dbReference type="EMBL" id="MU266478">
    <property type="protein sequence ID" value="KAH7922612.1"/>
    <property type="molecule type" value="Genomic_DNA"/>
</dbReference>
<proteinExistence type="predicted"/>
<reference evidence="1" key="1">
    <citation type="journal article" date="2021" name="New Phytol.">
        <title>Evolutionary innovations through gain and loss of genes in the ectomycorrhizal Boletales.</title>
        <authorList>
            <person name="Wu G."/>
            <person name="Miyauchi S."/>
            <person name="Morin E."/>
            <person name="Kuo A."/>
            <person name="Drula E."/>
            <person name="Varga T."/>
            <person name="Kohler A."/>
            <person name="Feng B."/>
            <person name="Cao Y."/>
            <person name="Lipzen A."/>
            <person name="Daum C."/>
            <person name="Hundley H."/>
            <person name="Pangilinan J."/>
            <person name="Johnson J."/>
            <person name="Barry K."/>
            <person name="LaButti K."/>
            <person name="Ng V."/>
            <person name="Ahrendt S."/>
            <person name="Min B."/>
            <person name="Choi I.G."/>
            <person name="Park H."/>
            <person name="Plett J.M."/>
            <person name="Magnuson J."/>
            <person name="Spatafora J.W."/>
            <person name="Nagy L.G."/>
            <person name="Henrissat B."/>
            <person name="Grigoriev I.V."/>
            <person name="Yang Z.L."/>
            <person name="Xu J."/>
            <person name="Martin F.M."/>
        </authorList>
    </citation>
    <scope>NUCLEOTIDE SEQUENCE</scope>
    <source>
        <strain evidence="1">KUC20120723A-06</strain>
    </source>
</reference>
<organism evidence="1 2">
    <name type="scientific">Leucogyrophana mollusca</name>
    <dbReference type="NCBI Taxonomy" id="85980"/>
    <lineage>
        <taxon>Eukaryota</taxon>
        <taxon>Fungi</taxon>
        <taxon>Dikarya</taxon>
        <taxon>Basidiomycota</taxon>
        <taxon>Agaricomycotina</taxon>
        <taxon>Agaricomycetes</taxon>
        <taxon>Agaricomycetidae</taxon>
        <taxon>Boletales</taxon>
        <taxon>Boletales incertae sedis</taxon>
        <taxon>Leucogyrophana</taxon>
    </lineage>
</organism>
<gene>
    <name evidence="1" type="ORF">BV22DRAFT_644164</name>
</gene>
<sequence length="118" mass="12938">MLMSLCGISPFCRQFLALTRTDAHTRSIRTSAALRSPSEHRVVLDHQTLYVDRALAEALGWKPEKGSDAGVQLSLSGWGPTYFAITPAGSESDRLARAVVESGHNPKVKAVLDYLKER</sequence>
<comment type="caution">
    <text evidence="1">The sequence shown here is derived from an EMBL/GenBank/DDBJ whole genome shotgun (WGS) entry which is preliminary data.</text>
</comment>
<name>A0ACB8BAA5_9AGAM</name>
<dbReference type="Proteomes" id="UP000790709">
    <property type="component" value="Unassembled WGS sequence"/>
</dbReference>
<protein>
    <submittedName>
        <fullName evidence="1">Uncharacterized protein</fullName>
    </submittedName>
</protein>
<evidence type="ECO:0000313" key="2">
    <source>
        <dbReference type="Proteomes" id="UP000790709"/>
    </source>
</evidence>
<keyword evidence="2" id="KW-1185">Reference proteome</keyword>
<accession>A0ACB8BAA5</accession>
<evidence type="ECO:0000313" key="1">
    <source>
        <dbReference type="EMBL" id="KAH7922612.1"/>
    </source>
</evidence>